<accession>A0A5B0V7G8</accession>
<feature type="region of interest" description="Disordered" evidence="2">
    <location>
        <begin position="1"/>
        <end position="22"/>
    </location>
</feature>
<dbReference type="Gene3D" id="3.40.50.12370">
    <property type="match status" value="1"/>
</dbReference>
<dbReference type="PRINTS" id="PR01438">
    <property type="entry name" value="UNVRSLSTRESS"/>
</dbReference>
<dbReference type="Proteomes" id="UP000323161">
    <property type="component" value="Unassembled WGS sequence"/>
</dbReference>
<sequence length="312" mass="34413">MTQGRELSDNAGHNNSQSDHLSEMEREVDMLRVVACIDGSRAAPAVCDYAAWASRHMETPMTLLHVLDEERYPAEPDLAGSIGLGSREHLLEELAELDRKRSKLALEHGHHMLDEAEKRLQEAGVAEVQKRQRHGDLTDSLLALESQARLFVMGLHGESSSDRNVHIGSQLETVLRSIHRPVMLAPDDFTAPKSAMLAFDGSSTAFKGVELIAASPVLKGLPLHLVMVGPDTSDRWEQLKRAEKMLSGLGAEITLAIRAGDVEPALHNYQEQHNIDLMVMGAYGHSRIRQFLVGSTTTTMLKTAEKPLVILR</sequence>
<gene>
    <name evidence="4" type="ORF">FWJ25_18840</name>
</gene>
<keyword evidence="5" id="KW-1185">Reference proteome</keyword>
<comment type="similarity">
    <text evidence="1">Belongs to the universal stress protein A family.</text>
</comment>
<proteinExistence type="inferred from homology"/>
<feature type="domain" description="UspA" evidence="3">
    <location>
        <begin position="32"/>
        <end position="185"/>
    </location>
</feature>
<dbReference type="InterPro" id="IPR006015">
    <property type="entry name" value="Universal_stress_UspA"/>
</dbReference>
<dbReference type="EMBL" id="VTUU01000016">
    <property type="protein sequence ID" value="KAA1170592.1"/>
    <property type="molecule type" value="Genomic_DNA"/>
</dbReference>
<dbReference type="SUPFAM" id="SSF52402">
    <property type="entry name" value="Adenine nucleotide alpha hydrolases-like"/>
    <property type="match status" value="2"/>
</dbReference>
<evidence type="ECO:0000313" key="5">
    <source>
        <dbReference type="Proteomes" id="UP000323161"/>
    </source>
</evidence>
<dbReference type="CDD" id="cd00293">
    <property type="entry name" value="USP-like"/>
    <property type="match status" value="2"/>
</dbReference>
<evidence type="ECO:0000256" key="1">
    <source>
        <dbReference type="ARBA" id="ARBA00008791"/>
    </source>
</evidence>
<feature type="compositionally biased region" description="Polar residues" evidence="2">
    <location>
        <begin position="1"/>
        <end position="19"/>
    </location>
</feature>
<dbReference type="InterPro" id="IPR006016">
    <property type="entry name" value="UspA"/>
</dbReference>
<evidence type="ECO:0000313" key="4">
    <source>
        <dbReference type="EMBL" id="KAA1170592.1"/>
    </source>
</evidence>
<dbReference type="AlphaFoldDB" id="A0A5B0V7G8"/>
<evidence type="ECO:0000256" key="2">
    <source>
        <dbReference type="SAM" id="MobiDB-lite"/>
    </source>
</evidence>
<feature type="domain" description="UspA" evidence="3">
    <location>
        <begin position="231"/>
        <end position="312"/>
    </location>
</feature>
<dbReference type="PANTHER" id="PTHR46268">
    <property type="entry name" value="STRESS RESPONSE PROTEIN NHAX"/>
    <property type="match status" value="1"/>
</dbReference>
<comment type="caution">
    <text evidence="4">The sequence shown here is derived from an EMBL/GenBank/DDBJ whole genome shotgun (WGS) entry which is preliminary data.</text>
</comment>
<name>A0A5B0V7G8_9GAMM</name>
<organism evidence="4 5">
    <name type="scientific">Marinobacter salinexigens</name>
    <dbReference type="NCBI Taxonomy" id="2919747"/>
    <lineage>
        <taxon>Bacteria</taxon>
        <taxon>Pseudomonadati</taxon>
        <taxon>Pseudomonadota</taxon>
        <taxon>Gammaproteobacteria</taxon>
        <taxon>Pseudomonadales</taxon>
        <taxon>Marinobacteraceae</taxon>
        <taxon>Marinobacter</taxon>
    </lineage>
</organism>
<evidence type="ECO:0000259" key="3">
    <source>
        <dbReference type="Pfam" id="PF00582"/>
    </source>
</evidence>
<protein>
    <submittedName>
        <fullName evidence="4">Universal stress protein</fullName>
    </submittedName>
</protein>
<reference evidence="4 5" key="1">
    <citation type="submission" date="2019-08" db="EMBL/GenBank/DDBJ databases">
        <title>Marinobacter ZYF650 sp. nov., a marine bacterium isolated from seawater of the Mariana trench.</title>
        <authorList>
            <person name="Ahmad W."/>
        </authorList>
    </citation>
    <scope>NUCLEOTIDE SEQUENCE [LARGE SCALE GENOMIC DNA]</scope>
    <source>
        <strain evidence="4 5">ZYF650</strain>
    </source>
</reference>
<dbReference type="PANTHER" id="PTHR46268:SF6">
    <property type="entry name" value="UNIVERSAL STRESS PROTEIN UP12"/>
    <property type="match status" value="1"/>
</dbReference>
<dbReference type="RefSeq" id="WP_149601811.1">
    <property type="nucleotide sequence ID" value="NZ_VTUU01000016.1"/>
</dbReference>
<dbReference type="Pfam" id="PF00582">
    <property type="entry name" value="Usp"/>
    <property type="match status" value="2"/>
</dbReference>